<dbReference type="GeneID" id="37199220"/>
<reference evidence="1 2" key="1">
    <citation type="submission" date="2018-02" db="EMBL/GenBank/DDBJ databases">
        <title>The genomes of Aspergillus section Nigri reveals drivers in fungal speciation.</title>
        <authorList>
            <consortium name="DOE Joint Genome Institute"/>
            <person name="Vesth T.C."/>
            <person name="Nybo J."/>
            <person name="Theobald S."/>
            <person name="Brandl J."/>
            <person name="Frisvad J.C."/>
            <person name="Nielsen K.F."/>
            <person name="Lyhne E.K."/>
            <person name="Kogle M.E."/>
            <person name="Kuo A."/>
            <person name="Riley R."/>
            <person name="Clum A."/>
            <person name="Nolan M."/>
            <person name="Lipzen A."/>
            <person name="Salamov A."/>
            <person name="Henrissat B."/>
            <person name="Wiebenga A."/>
            <person name="De vries R.P."/>
            <person name="Grigoriev I.V."/>
            <person name="Mortensen U.H."/>
            <person name="Andersen M.R."/>
            <person name="Baker S.E."/>
        </authorList>
    </citation>
    <scope>NUCLEOTIDE SEQUENCE [LARGE SCALE GENOMIC DNA]</scope>
    <source>
        <strain evidence="1 2">CBS 101889</strain>
    </source>
</reference>
<organism evidence="1 2">
    <name type="scientific">Aspergillus homomorphus (strain CBS 101889)</name>
    <dbReference type="NCBI Taxonomy" id="1450537"/>
    <lineage>
        <taxon>Eukaryota</taxon>
        <taxon>Fungi</taxon>
        <taxon>Dikarya</taxon>
        <taxon>Ascomycota</taxon>
        <taxon>Pezizomycotina</taxon>
        <taxon>Eurotiomycetes</taxon>
        <taxon>Eurotiomycetidae</taxon>
        <taxon>Eurotiales</taxon>
        <taxon>Aspergillaceae</taxon>
        <taxon>Aspergillus</taxon>
        <taxon>Aspergillus subgen. Circumdati</taxon>
    </lineage>
</organism>
<dbReference type="OrthoDB" id="3546279at2759"/>
<protein>
    <submittedName>
        <fullName evidence="1">Uncharacterized protein</fullName>
    </submittedName>
</protein>
<dbReference type="GO" id="GO:0000981">
    <property type="term" value="F:DNA-binding transcription factor activity, RNA polymerase II-specific"/>
    <property type="evidence" value="ECO:0007669"/>
    <property type="project" value="TreeGrafter"/>
</dbReference>
<dbReference type="EMBL" id="KZ824275">
    <property type="protein sequence ID" value="RAL14298.1"/>
    <property type="molecule type" value="Genomic_DNA"/>
</dbReference>
<gene>
    <name evidence="1" type="ORF">BO97DRAFT_404269</name>
</gene>
<keyword evidence="2" id="KW-1185">Reference proteome</keyword>
<dbReference type="InterPro" id="IPR021858">
    <property type="entry name" value="Fun_TF"/>
</dbReference>
<name>A0A395I532_ASPHC</name>
<dbReference type="PANTHER" id="PTHR47657">
    <property type="entry name" value="STEROL REGULATORY ELEMENT-BINDING PROTEIN ECM22"/>
    <property type="match status" value="1"/>
</dbReference>
<evidence type="ECO:0000313" key="2">
    <source>
        <dbReference type="Proteomes" id="UP000248961"/>
    </source>
</evidence>
<dbReference type="VEuPathDB" id="FungiDB:BO97DRAFT_404269"/>
<dbReference type="STRING" id="1450537.A0A395I532"/>
<accession>A0A395I532</accession>
<dbReference type="AlphaFoldDB" id="A0A395I532"/>
<dbReference type="Proteomes" id="UP000248961">
    <property type="component" value="Unassembled WGS sequence"/>
</dbReference>
<evidence type="ECO:0000313" key="1">
    <source>
        <dbReference type="EMBL" id="RAL14298.1"/>
    </source>
</evidence>
<dbReference type="PANTHER" id="PTHR47657:SF10">
    <property type="entry name" value="ZN(II)2CYS6 TRANSCRIPTION FACTOR (EUROFUNG)"/>
    <property type="match status" value="1"/>
</dbReference>
<proteinExistence type="predicted"/>
<dbReference type="RefSeq" id="XP_025553452.1">
    <property type="nucleotide sequence ID" value="XM_025694931.1"/>
</dbReference>
<dbReference type="InterPro" id="IPR052400">
    <property type="entry name" value="Zn2-C6_fungal_TF"/>
</dbReference>
<sequence length="384" mass="43402">MHTSRTMSPHAKRKQIWEQVVPDIATKKEYLMHLLLALAGEHLLYEVHMSGSITAGINESQSALPAYDEHELQLEYHRVIQHHQRGLEGFRQALADISPDTAEYVFCGALLIVAIAFASISTRDQDCPGLGLGKQDDDQYPYIDWLHLVRGLTSIVQEHWLTLKLGRLRAMLFYIYANDDWKLAVPASSSAQFSRLKHAPQVFHVFVQGATQAIRMLRAFAATLFPGTASLDGKSISTSQHSDNEQASEAEDHPYDYTHAIGKLEEIYMRILYVLQFSRSERDCAPALEIQIDIEDSAVTSWPYMISNSFFDSLKSREQLRPAEGFSYAILAHFYVVSLLFPDVWYLNSGFRSEIEKILLLVNKLENHALSALMAWPMAVIAGS</sequence>
<dbReference type="Pfam" id="PF11951">
    <property type="entry name" value="Fungal_trans_2"/>
    <property type="match status" value="1"/>
</dbReference>